<feature type="compositionally biased region" description="Basic residues" evidence="1">
    <location>
        <begin position="52"/>
        <end position="61"/>
    </location>
</feature>
<dbReference type="SMART" id="SM00581">
    <property type="entry name" value="PSP"/>
    <property type="match status" value="1"/>
</dbReference>
<dbReference type="InterPro" id="IPR006568">
    <property type="entry name" value="PSP_pro-rich"/>
</dbReference>
<evidence type="ECO:0000313" key="3">
    <source>
        <dbReference type="EMBL" id="KAK5781952.1"/>
    </source>
</evidence>
<dbReference type="PANTHER" id="PTHR12785:SF6">
    <property type="entry name" value="SPLICING FACTOR 3B SUBUNIT 2"/>
    <property type="match status" value="1"/>
</dbReference>
<gene>
    <name evidence="3" type="ORF">RI543_000605</name>
</gene>
<comment type="caution">
    <text evidence="3">The sequence shown here is derived from an EMBL/GenBank/DDBJ whole genome shotgun (WGS) entry which is preliminary data.</text>
</comment>
<proteinExistence type="predicted"/>
<feature type="domain" description="PSP proline-rich" evidence="2">
    <location>
        <begin position="320"/>
        <end position="373"/>
    </location>
</feature>
<feature type="region of interest" description="Disordered" evidence="1">
    <location>
        <begin position="105"/>
        <end position="130"/>
    </location>
</feature>
<accession>A0AAN8A839</accession>
<evidence type="ECO:0000259" key="2">
    <source>
        <dbReference type="SMART" id="SM00581"/>
    </source>
</evidence>
<dbReference type="PANTHER" id="PTHR12785">
    <property type="entry name" value="SPLICING FACTOR 3B"/>
    <property type="match status" value="1"/>
</dbReference>
<feature type="region of interest" description="Disordered" evidence="1">
    <location>
        <begin position="492"/>
        <end position="533"/>
    </location>
</feature>
<protein>
    <recommendedName>
        <fullName evidence="2">PSP proline-rich domain-containing protein</fullName>
    </recommendedName>
</protein>
<dbReference type="InterPro" id="IPR052584">
    <property type="entry name" value="U2_snRNP_Complex_Component"/>
</dbReference>
<dbReference type="EMBL" id="JAWIZZ010000023">
    <property type="protein sequence ID" value="KAK5781952.1"/>
    <property type="molecule type" value="Genomic_DNA"/>
</dbReference>
<feature type="region of interest" description="Disordered" evidence="1">
    <location>
        <begin position="1"/>
        <end position="67"/>
    </location>
</feature>
<reference evidence="4" key="1">
    <citation type="submission" date="2023-07" db="EMBL/GenBank/DDBJ databases">
        <title>A draft genome of Kazachstania heterogenica Y-27499.</title>
        <authorList>
            <person name="Donic C."/>
            <person name="Kralova J.S."/>
            <person name="Fidel L."/>
            <person name="Ben-Dor S."/>
            <person name="Jung S."/>
        </authorList>
    </citation>
    <scope>NUCLEOTIDE SEQUENCE [LARGE SCALE GENOMIC DNA]</scope>
    <source>
        <strain evidence="4">Y27499</strain>
    </source>
</reference>
<feature type="compositionally biased region" description="Basic and acidic residues" evidence="1">
    <location>
        <begin position="20"/>
        <end position="33"/>
    </location>
</feature>
<feature type="compositionally biased region" description="Basic residues" evidence="1">
    <location>
        <begin position="1"/>
        <end position="10"/>
    </location>
</feature>
<keyword evidence="4" id="KW-1185">Reference proteome</keyword>
<dbReference type="Pfam" id="PF04046">
    <property type="entry name" value="PSP"/>
    <property type="match status" value="1"/>
</dbReference>
<evidence type="ECO:0000313" key="4">
    <source>
        <dbReference type="Proteomes" id="UP001306508"/>
    </source>
</evidence>
<sequence>MTRKSKKGLKGRSIGNDQSLENKELIELIDARKSQLNKQNKVSKVVNDHNNKNKSKKKKSNHDKNKDQMHGAFLNETRLMEQFSTIFQKFEIPKVSNDEQVKLIQNNKRKHNNDNNENEIETENGKNKYDAVIDSVRPDKQENDEKYEANKPEQLSKRKLRKLNKPNLIDLKSQVIHPEVIEWYDCDARYPLLNATIKSTKNVVSIPSHWQLKREYLSGRSLLNKKPFELPDIMKQTNIESMRNVLANRDQQQMQDSSLKEMTRARVQPRLGTLDIDYKKLYDIFFKLGSTWKPDILLPFGDLYYENRNLEEEGQWERMKRTVRPGKISKSLREVMGMKEGQLPPWCHKMEKLGMPPSYPNMKIVGLNWDIQFLKDEIYGKIPKVNKKNDLKNTTYFGQILNFEDSTDENEDKDLDTGIEANLEDDQINNTKSKDGDVDKQLITEVEVVKAVDNNSVQGIEANILSKRPLYTVLQETTDQTSNEYTMNKKYSITRQPSQLPSESDDIDSIAKSEQKVEIAEDEEEQQLRKFKF</sequence>
<evidence type="ECO:0000256" key="1">
    <source>
        <dbReference type="SAM" id="MobiDB-lite"/>
    </source>
</evidence>
<organism evidence="3 4">
    <name type="scientific">Arxiozyma heterogenica</name>
    <dbReference type="NCBI Taxonomy" id="278026"/>
    <lineage>
        <taxon>Eukaryota</taxon>
        <taxon>Fungi</taxon>
        <taxon>Dikarya</taxon>
        <taxon>Ascomycota</taxon>
        <taxon>Saccharomycotina</taxon>
        <taxon>Saccharomycetes</taxon>
        <taxon>Saccharomycetales</taxon>
        <taxon>Saccharomycetaceae</taxon>
        <taxon>Arxiozyma</taxon>
    </lineage>
</organism>
<feature type="compositionally biased region" description="Polar residues" evidence="1">
    <location>
        <begin position="492"/>
        <end position="502"/>
    </location>
</feature>
<dbReference type="InterPro" id="IPR007180">
    <property type="entry name" value="DUF382"/>
</dbReference>
<dbReference type="AlphaFoldDB" id="A0AAN8A839"/>
<dbReference type="Pfam" id="PF04037">
    <property type="entry name" value="DUF382"/>
    <property type="match status" value="1"/>
</dbReference>
<name>A0AAN8A839_9SACH</name>
<dbReference type="Proteomes" id="UP001306508">
    <property type="component" value="Unassembled WGS sequence"/>
</dbReference>
<feature type="compositionally biased region" description="Basic and acidic residues" evidence="1">
    <location>
        <begin position="509"/>
        <end position="519"/>
    </location>
</feature>
<dbReference type="GO" id="GO:0005634">
    <property type="term" value="C:nucleus"/>
    <property type="evidence" value="ECO:0007669"/>
    <property type="project" value="InterPro"/>
</dbReference>